<accession>A0A4Y4DPV9</accession>
<keyword evidence="3" id="KW-1185">Reference proteome</keyword>
<gene>
    <name evidence="2" type="ORF">AUR04nite_24880</name>
</gene>
<comment type="caution">
    <text evidence="2">The sequence shown here is derived from an EMBL/GenBank/DDBJ whole genome shotgun (WGS) entry which is preliminary data.</text>
</comment>
<sequence length="91" mass="9212">MAGNIGAPYTMDGGQRSGGQAEQRGFSGAVLAQDRHAVNGSKAEVDAVKDVTVAEAHADAAQFKAEGLGSVECFCRQGGSHGVFSILTSTA</sequence>
<dbReference type="EMBL" id="BJNY01000014">
    <property type="protein sequence ID" value="GED06956.1"/>
    <property type="molecule type" value="Genomic_DNA"/>
</dbReference>
<feature type="region of interest" description="Disordered" evidence="1">
    <location>
        <begin position="1"/>
        <end position="25"/>
    </location>
</feature>
<dbReference type="AlphaFoldDB" id="A0A4Y4DPV9"/>
<name>A0A4Y4DPV9_GLUUR</name>
<reference evidence="2 3" key="1">
    <citation type="submission" date="2019-06" db="EMBL/GenBank/DDBJ databases">
        <title>Whole genome shotgun sequence of Glutamicibacter uratoxydans NBRC 15515.</title>
        <authorList>
            <person name="Hosoyama A."/>
            <person name="Uohara A."/>
            <person name="Ohji S."/>
            <person name="Ichikawa N."/>
        </authorList>
    </citation>
    <scope>NUCLEOTIDE SEQUENCE [LARGE SCALE GENOMIC DNA]</scope>
    <source>
        <strain evidence="2 3">NBRC 15515</strain>
    </source>
</reference>
<protein>
    <submittedName>
        <fullName evidence="2">Uncharacterized protein</fullName>
    </submittedName>
</protein>
<evidence type="ECO:0000256" key="1">
    <source>
        <dbReference type="SAM" id="MobiDB-lite"/>
    </source>
</evidence>
<organism evidence="2 3">
    <name type="scientific">Glutamicibacter uratoxydans</name>
    <name type="common">Arthrobacter uratoxydans</name>
    <dbReference type="NCBI Taxonomy" id="43667"/>
    <lineage>
        <taxon>Bacteria</taxon>
        <taxon>Bacillati</taxon>
        <taxon>Actinomycetota</taxon>
        <taxon>Actinomycetes</taxon>
        <taxon>Micrococcales</taxon>
        <taxon>Micrococcaceae</taxon>
        <taxon>Glutamicibacter</taxon>
    </lineage>
</organism>
<evidence type="ECO:0000313" key="3">
    <source>
        <dbReference type="Proteomes" id="UP000316612"/>
    </source>
</evidence>
<dbReference type="Proteomes" id="UP000316612">
    <property type="component" value="Unassembled WGS sequence"/>
</dbReference>
<evidence type="ECO:0000313" key="2">
    <source>
        <dbReference type="EMBL" id="GED06956.1"/>
    </source>
</evidence>
<proteinExistence type="predicted"/>